<dbReference type="InterPro" id="IPR000192">
    <property type="entry name" value="Aminotrans_V_dom"/>
</dbReference>
<dbReference type="Proteomes" id="UP000541352">
    <property type="component" value="Unassembled WGS sequence"/>
</dbReference>
<comment type="caution">
    <text evidence="3">The sequence shown here is derived from an EMBL/GenBank/DDBJ whole genome shotgun (WGS) entry which is preliminary data.</text>
</comment>
<dbReference type="Pfam" id="PF00266">
    <property type="entry name" value="Aminotran_5"/>
    <property type="match status" value="1"/>
</dbReference>
<dbReference type="SUPFAM" id="SSF53383">
    <property type="entry name" value="PLP-dependent transferases"/>
    <property type="match status" value="1"/>
</dbReference>
<evidence type="ECO:0000259" key="2">
    <source>
        <dbReference type="Pfam" id="PF00266"/>
    </source>
</evidence>
<evidence type="ECO:0000313" key="4">
    <source>
        <dbReference type="Proteomes" id="UP000541352"/>
    </source>
</evidence>
<proteinExistence type="predicted"/>
<dbReference type="Gene3D" id="3.40.640.10">
    <property type="entry name" value="Type I PLP-dependent aspartate aminotransferase-like (Major domain)"/>
    <property type="match status" value="1"/>
</dbReference>
<dbReference type="RefSeq" id="WP_183976730.1">
    <property type="nucleotide sequence ID" value="NZ_JACIBY010000009.1"/>
</dbReference>
<feature type="domain" description="Aminotransferase class V" evidence="2">
    <location>
        <begin position="51"/>
        <end position="376"/>
    </location>
</feature>
<keyword evidence="1" id="KW-0663">Pyridoxal phosphate</keyword>
<sequence>MLPSLQFNLPSDVHFINCATRGPFSKAVEQAGINAISTFTPSIHQIRPDDFFEGVWGVRALFSQLVNAQDRERIAIIPSVSYGMGIVARNLHRKKGLRAGQHILLVGDEFPSDVYPWQRVCEELGLVIKTIPMPDAEKVGQVWNEQILATISEQTALVIVPHVHWQYGIKFDLVSISQKAKSFGALLAIDATQSLGALAFDVQAVKPDALIAVAYKWLMGPYSMGLAYFGEFFDDGVPLEETWMARKQSNLFNQLTDYQDEYRPKAFRYNVGEHSHFIQMPMLEVALREKLEWTTERIQAHCQSLWKGASPALEELGVLFEPEAERAHHLMGLRLPAGIDVMKVQQALASRKVIVAARGQGIRVSPHLYNTEEDMAALVSALRSALR</sequence>
<dbReference type="AlphaFoldDB" id="A0A7W6ERW5"/>
<gene>
    <name evidence="3" type="ORF">FHS57_004026</name>
</gene>
<evidence type="ECO:0000313" key="3">
    <source>
        <dbReference type="EMBL" id="MBB3840013.1"/>
    </source>
</evidence>
<name>A0A7W6ERW5_9BACT</name>
<dbReference type="InterPro" id="IPR015424">
    <property type="entry name" value="PyrdxlP-dep_Trfase"/>
</dbReference>
<evidence type="ECO:0000256" key="1">
    <source>
        <dbReference type="ARBA" id="ARBA00022898"/>
    </source>
</evidence>
<dbReference type="PANTHER" id="PTHR43586">
    <property type="entry name" value="CYSTEINE DESULFURASE"/>
    <property type="match status" value="1"/>
</dbReference>
<dbReference type="PANTHER" id="PTHR43586:SF15">
    <property type="entry name" value="BLR3095 PROTEIN"/>
    <property type="match status" value="1"/>
</dbReference>
<keyword evidence="4" id="KW-1185">Reference proteome</keyword>
<dbReference type="GO" id="GO:0016829">
    <property type="term" value="F:lyase activity"/>
    <property type="evidence" value="ECO:0007669"/>
    <property type="project" value="UniProtKB-KW"/>
</dbReference>
<keyword evidence="3" id="KW-0456">Lyase</keyword>
<dbReference type="EMBL" id="JACIBY010000009">
    <property type="protein sequence ID" value="MBB3840013.1"/>
    <property type="molecule type" value="Genomic_DNA"/>
</dbReference>
<accession>A0A7W6ERW5</accession>
<dbReference type="InterPro" id="IPR015422">
    <property type="entry name" value="PyrdxlP-dep_Trfase_small"/>
</dbReference>
<dbReference type="InterPro" id="IPR015421">
    <property type="entry name" value="PyrdxlP-dep_Trfase_major"/>
</dbReference>
<protein>
    <submittedName>
        <fullName evidence="3">Selenocysteine lyase/cysteine desulfurase</fullName>
    </submittedName>
</protein>
<organism evidence="3 4">
    <name type="scientific">Runella defluvii</name>
    <dbReference type="NCBI Taxonomy" id="370973"/>
    <lineage>
        <taxon>Bacteria</taxon>
        <taxon>Pseudomonadati</taxon>
        <taxon>Bacteroidota</taxon>
        <taxon>Cytophagia</taxon>
        <taxon>Cytophagales</taxon>
        <taxon>Spirosomataceae</taxon>
        <taxon>Runella</taxon>
    </lineage>
</organism>
<reference evidence="3 4" key="1">
    <citation type="submission" date="2020-08" db="EMBL/GenBank/DDBJ databases">
        <title>Genomic Encyclopedia of Type Strains, Phase IV (KMG-IV): sequencing the most valuable type-strain genomes for metagenomic binning, comparative biology and taxonomic classification.</title>
        <authorList>
            <person name="Goeker M."/>
        </authorList>
    </citation>
    <scope>NUCLEOTIDE SEQUENCE [LARGE SCALE GENOMIC DNA]</scope>
    <source>
        <strain evidence="3 4">DSM 17976</strain>
    </source>
</reference>
<dbReference type="Gene3D" id="3.90.1150.10">
    <property type="entry name" value="Aspartate Aminotransferase, domain 1"/>
    <property type="match status" value="1"/>
</dbReference>